<gene>
    <name evidence="1" type="ORF">CPI82_01130</name>
    <name evidence="2" type="ORF">DOL94_01405</name>
    <name evidence="3" type="ORF">IMO23_14455</name>
</gene>
<dbReference type="EMBL" id="NXDV01000001">
    <property type="protein sequence ID" value="PHQ04452.1"/>
    <property type="molecule type" value="Genomic_DNA"/>
</dbReference>
<proteinExistence type="predicted"/>
<reference evidence="1 4" key="1">
    <citation type="submission" date="2017-09" db="EMBL/GenBank/DDBJ databases">
        <title>Draft genome of Acinetobacter baumannii strain I43, a mercury resistant bacteria.</title>
        <authorList>
            <person name="Siqueira K.A."/>
            <person name="Mello I.S."/>
            <person name="Mendes T.A."/>
            <person name="Soares M.A."/>
        </authorList>
    </citation>
    <scope>NUCLEOTIDE SEQUENCE [LARGE SCALE GENOMIC DNA]</scope>
    <source>
        <strain evidence="1 4">I43</strain>
    </source>
</reference>
<accession>A0A2G1TQF0</accession>
<evidence type="ECO:0000313" key="1">
    <source>
        <dbReference type="EMBL" id="PHQ04452.1"/>
    </source>
</evidence>
<evidence type="ECO:0000313" key="5">
    <source>
        <dbReference type="Proteomes" id="UP000248662"/>
    </source>
</evidence>
<evidence type="ECO:0000313" key="6">
    <source>
        <dbReference type="Proteomes" id="UP000594659"/>
    </source>
</evidence>
<organism evidence="2 5">
    <name type="scientific">Acinetobacter baumannii</name>
    <dbReference type="NCBI Taxonomy" id="470"/>
    <lineage>
        <taxon>Bacteria</taxon>
        <taxon>Pseudomonadati</taxon>
        <taxon>Pseudomonadota</taxon>
        <taxon>Gammaproteobacteria</taxon>
        <taxon>Moraxellales</taxon>
        <taxon>Moraxellaceae</taxon>
        <taxon>Acinetobacter</taxon>
        <taxon>Acinetobacter calcoaceticus/baumannii complex</taxon>
    </lineage>
</organism>
<reference evidence="3 6" key="3">
    <citation type="submission" date="2020-09" db="EMBL/GenBank/DDBJ databases">
        <title>Resistance determinants and their genetic context in bacteria from a longitudinal study of pigs reared under conventional and antibiotic-free husbandry practices.</title>
        <authorList>
            <person name="Poulin-Laprade D."/>
            <person name="Brouard J.-S."/>
            <person name="Gagnon N."/>
            <person name="Turcotte A."/>
            <person name="Langlois A."/>
            <person name="Matte J.J."/>
            <person name="Carrillo C.D."/>
            <person name="Zaheer R."/>
            <person name="McAllister T."/>
            <person name="Topp E."/>
            <person name="Talbot G."/>
        </authorList>
    </citation>
    <scope>NUCLEOTIDE SEQUENCE [LARGE SCALE GENOMIC DNA]</scope>
    <source>
        <strain evidence="3 6">Res13-Abat-PEA21-P4-01-A</strain>
    </source>
</reference>
<dbReference type="Proteomes" id="UP000248662">
    <property type="component" value="Unassembled WGS sequence"/>
</dbReference>
<sequence>MLYILLAAVLLVLIVIIFIVHKVKSKQVLIFNTPKDLTAFIRRKYSSQIKHNQPIHGFVLENASIQRTLQESVMGDLGRSAVDVQVNIITQDGFQEVSAPCGNIKAEFKKGDFVIVLPIHNERHGFWHYVTVAKLQPIYDGKKKSWIIIENYIQN</sequence>
<dbReference type="EMBL" id="CP062919">
    <property type="protein sequence ID" value="QPF12771.1"/>
    <property type="molecule type" value="Genomic_DNA"/>
</dbReference>
<name>A0A2G1TQF0_ACIBA</name>
<dbReference type="EMBL" id="QKWF01000007">
    <property type="protein sequence ID" value="PZM18967.1"/>
    <property type="molecule type" value="Genomic_DNA"/>
</dbReference>
<evidence type="ECO:0000313" key="4">
    <source>
        <dbReference type="Proteomes" id="UP000223291"/>
    </source>
</evidence>
<dbReference type="Proteomes" id="UP000223291">
    <property type="component" value="Unassembled WGS sequence"/>
</dbReference>
<evidence type="ECO:0000313" key="2">
    <source>
        <dbReference type="EMBL" id="PZM18967.1"/>
    </source>
</evidence>
<dbReference type="Proteomes" id="UP000594659">
    <property type="component" value="Chromosome"/>
</dbReference>
<dbReference type="RefSeq" id="WP_032018874.1">
    <property type="nucleotide sequence ID" value="NZ_CAXOAC010000010.1"/>
</dbReference>
<dbReference type="AlphaFoldDB" id="A0A2G1TQF0"/>
<evidence type="ECO:0000313" key="3">
    <source>
        <dbReference type="EMBL" id="QPF12771.1"/>
    </source>
</evidence>
<protein>
    <submittedName>
        <fullName evidence="2">Uncharacterized protein</fullName>
    </submittedName>
</protein>
<reference evidence="2 5" key="2">
    <citation type="submission" date="2018-06" db="EMBL/GenBank/DDBJ databases">
        <title>Carbapenemase-producing Acinetobacter spp. from environmental sources in an hospital from French Polynesia.</title>
        <authorList>
            <person name="Bonnin R.A."/>
            <person name="Levy M."/>
            <person name="Cuzon G."/>
            <person name="Dortet L."/>
            <person name="Naas T."/>
        </authorList>
    </citation>
    <scope>NUCLEOTIDE SEQUENCE [LARGE SCALE GENOMIC DNA]</scope>
    <source>
        <strain evidence="2 5">R10</strain>
    </source>
</reference>